<dbReference type="InterPro" id="IPR017441">
    <property type="entry name" value="Protein_kinase_ATP_BS"/>
</dbReference>
<keyword evidence="11" id="KW-0460">Magnesium</keyword>
<feature type="active site" description="Proton acceptor" evidence="16">
    <location>
        <position position="309"/>
    </location>
</feature>
<dbReference type="FunFam" id="3.30.200.20:FF:000107">
    <property type="entry name" value="Putative activated CDC42 kinase 1"/>
    <property type="match status" value="1"/>
</dbReference>
<dbReference type="PROSITE" id="PS50030">
    <property type="entry name" value="UBA"/>
    <property type="match status" value="1"/>
</dbReference>
<comment type="subcellular location">
    <subcellularLocation>
        <location evidence="2">Cytoplasmic vesicle</location>
        <location evidence="2">Clathrin-coated vesicle</location>
    </subcellularLocation>
</comment>
<dbReference type="PANTHER" id="PTHR14254:SF6">
    <property type="entry name" value="NON-SPECIFIC PROTEIN-TYROSINE KINASE"/>
    <property type="match status" value="1"/>
</dbReference>
<dbReference type="PANTHER" id="PTHR14254">
    <property type="entry name" value="GENE 33 POLYPEPTIDE"/>
    <property type="match status" value="1"/>
</dbReference>
<keyword evidence="13" id="KW-0968">Cytoplasmic vesicle</keyword>
<dbReference type="SUPFAM" id="SSF56112">
    <property type="entry name" value="Protein kinase-like (PK-like)"/>
    <property type="match status" value="1"/>
</dbReference>
<dbReference type="InterPro" id="IPR052112">
    <property type="entry name" value="EGFR_SigReg_Kinase"/>
</dbReference>
<evidence type="ECO:0000256" key="6">
    <source>
        <dbReference type="ARBA" id="ARBA00022679"/>
    </source>
</evidence>
<evidence type="ECO:0000256" key="14">
    <source>
        <dbReference type="ARBA" id="ARBA00047899"/>
    </source>
</evidence>
<dbReference type="InterPro" id="IPR001245">
    <property type="entry name" value="Ser-Thr/Tyr_kinase_cat_dom"/>
</dbReference>
<comment type="caution">
    <text evidence="22">The sequence shown here is derived from an EMBL/GenBank/DDBJ whole genome shotgun (WGS) entry which is preliminary data.</text>
</comment>
<dbReference type="CDD" id="cd09539">
    <property type="entry name" value="SAM_TNK-like"/>
    <property type="match status" value="1"/>
</dbReference>
<evidence type="ECO:0000256" key="18">
    <source>
        <dbReference type="PROSITE-ProRule" id="PRU10141"/>
    </source>
</evidence>
<keyword evidence="6" id="KW-0808">Transferase</keyword>
<keyword evidence="7" id="KW-0479">Metal-binding</keyword>
<feature type="compositionally biased region" description="Low complexity" evidence="19">
    <location>
        <begin position="780"/>
        <end position="795"/>
    </location>
</feature>
<evidence type="ECO:0000256" key="9">
    <source>
        <dbReference type="ARBA" id="ARBA00022777"/>
    </source>
</evidence>
<dbReference type="InterPro" id="IPR000719">
    <property type="entry name" value="Prot_kinase_dom"/>
</dbReference>
<evidence type="ECO:0000256" key="1">
    <source>
        <dbReference type="ARBA" id="ARBA00001946"/>
    </source>
</evidence>
<evidence type="ECO:0000256" key="16">
    <source>
        <dbReference type="PIRSR" id="PIRSR630220-1"/>
    </source>
</evidence>
<dbReference type="PROSITE" id="PS00107">
    <property type="entry name" value="PROTEIN_KINASE_ATP"/>
    <property type="match status" value="1"/>
</dbReference>
<evidence type="ECO:0000256" key="10">
    <source>
        <dbReference type="ARBA" id="ARBA00022840"/>
    </source>
</evidence>
<dbReference type="GO" id="GO:0004712">
    <property type="term" value="F:protein serine/threonine/tyrosine kinase activity"/>
    <property type="evidence" value="ECO:0007669"/>
    <property type="project" value="InterPro"/>
</dbReference>
<dbReference type="InterPro" id="IPR011009">
    <property type="entry name" value="Kinase-like_dom_sf"/>
</dbReference>
<keyword evidence="8 17" id="KW-0547">Nucleotide-binding</keyword>
<protein>
    <recommendedName>
        <fullName evidence="24">Non-specific protein-tyrosine kinase</fullName>
    </recommendedName>
</protein>
<feature type="region of interest" description="Disordered" evidence="19">
    <location>
        <begin position="648"/>
        <end position="720"/>
    </location>
</feature>
<dbReference type="InterPro" id="IPR008266">
    <property type="entry name" value="Tyr_kinase_AS"/>
</dbReference>
<evidence type="ECO:0000256" key="13">
    <source>
        <dbReference type="ARBA" id="ARBA00023329"/>
    </source>
</evidence>
<evidence type="ECO:0000259" key="21">
    <source>
        <dbReference type="PROSITE" id="PS50030"/>
    </source>
</evidence>
<dbReference type="Gene3D" id="1.10.510.10">
    <property type="entry name" value="Transferase(Phosphotransferase) domain 1"/>
    <property type="match status" value="1"/>
</dbReference>
<evidence type="ECO:0000313" key="23">
    <source>
        <dbReference type="Proteomes" id="UP000327493"/>
    </source>
</evidence>
<feature type="compositionally biased region" description="Low complexity" evidence="19">
    <location>
        <begin position="648"/>
        <end position="660"/>
    </location>
</feature>
<dbReference type="InterPro" id="IPR009060">
    <property type="entry name" value="UBA-like_sf"/>
</dbReference>
<keyword evidence="4" id="KW-0963">Cytoplasm</keyword>
<dbReference type="GO" id="GO:0004674">
    <property type="term" value="F:protein serine/threonine kinase activity"/>
    <property type="evidence" value="ECO:0007669"/>
    <property type="project" value="UniProtKB-KW"/>
</dbReference>
<reference evidence="22 23" key="1">
    <citation type="submission" date="2019-08" db="EMBL/GenBank/DDBJ databases">
        <title>A chromosome-level genome assembly, high-density linkage maps, and genome scans reveal the genomic architecture of hybrid incompatibilities underlying speciation via character displacement in darters (Percidae: Etheostominae).</title>
        <authorList>
            <person name="Moran R.L."/>
            <person name="Catchen J.M."/>
            <person name="Fuller R.C."/>
        </authorList>
    </citation>
    <scope>NUCLEOTIDE SEQUENCE [LARGE SCALE GENOMIC DNA]</scope>
    <source>
        <strain evidence="22">EspeVRDwgs_2016</strain>
        <tissue evidence="22">Muscle</tissue>
    </source>
</reference>
<evidence type="ECO:0008006" key="24">
    <source>
        <dbReference type="Google" id="ProtNLM"/>
    </source>
</evidence>
<feature type="binding site" evidence="17 18">
    <location>
        <position position="213"/>
    </location>
    <ligand>
        <name>ATP</name>
        <dbReference type="ChEBI" id="CHEBI:30616"/>
    </ligand>
</feature>
<keyword evidence="5" id="KW-0723">Serine/threonine-protein kinase</keyword>
<evidence type="ECO:0000256" key="17">
    <source>
        <dbReference type="PIRSR" id="PIRSR630220-2"/>
    </source>
</evidence>
<dbReference type="InterPro" id="IPR015940">
    <property type="entry name" value="UBA"/>
</dbReference>
<dbReference type="CDD" id="cd05040">
    <property type="entry name" value="PTKc_Ack_like"/>
    <property type="match status" value="1"/>
</dbReference>
<gene>
    <name evidence="22" type="ORF">FQN60_016275</name>
</gene>
<feature type="region of interest" description="Disordered" evidence="19">
    <location>
        <begin position="120"/>
        <end position="140"/>
    </location>
</feature>
<dbReference type="PROSITE" id="PS50011">
    <property type="entry name" value="PROTEIN_KINASE_DOM"/>
    <property type="match status" value="1"/>
</dbReference>
<keyword evidence="12" id="KW-0829">Tyrosine-protein kinase</keyword>
<feature type="binding site" evidence="17">
    <location>
        <begin position="187"/>
        <end position="195"/>
    </location>
    <ligand>
        <name>ATP</name>
        <dbReference type="ChEBI" id="CHEBI:30616"/>
    </ligand>
</feature>
<accession>A0A5J5D2S3</accession>
<dbReference type="SUPFAM" id="SSF46934">
    <property type="entry name" value="UBA-like"/>
    <property type="match status" value="1"/>
</dbReference>
<evidence type="ECO:0000256" key="5">
    <source>
        <dbReference type="ARBA" id="ARBA00022527"/>
    </source>
</evidence>
<feature type="compositionally biased region" description="Polar residues" evidence="19">
    <location>
        <begin position="1038"/>
        <end position="1047"/>
    </location>
</feature>
<feature type="compositionally biased region" description="Polar residues" evidence="19">
    <location>
        <begin position="796"/>
        <end position="810"/>
    </location>
</feature>
<name>A0A5J5D2S3_9PERO</name>
<feature type="domain" description="UBA" evidence="21">
    <location>
        <begin position="1116"/>
        <end position="1161"/>
    </location>
</feature>
<dbReference type="GO" id="GO:0046872">
    <property type="term" value="F:metal ion binding"/>
    <property type="evidence" value="ECO:0007669"/>
    <property type="project" value="UniProtKB-KW"/>
</dbReference>
<dbReference type="Gene3D" id="1.10.8.10">
    <property type="entry name" value="DNA helicase RuvA subunit, C-terminal domain"/>
    <property type="match status" value="1"/>
</dbReference>
<dbReference type="PROSITE" id="PS00109">
    <property type="entry name" value="PROTEIN_KINASE_TYR"/>
    <property type="match status" value="1"/>
</dbReference>
<evidence type="ECO:0000313" key="22">
    <source>
        <dbReference type="EMBL" id="KAA8587413.1"/>
    </source>
</evidence>
<evidence type="ECO:0000256" key="15">
    <source>
        <dbReference type="ARBA" id="ARBA00060742"/>
    </source>
</evidence>
<dbReference type="Proteomes" id="UP000327493">
    <property type="component" value="Chromosome 12"/>
</dbReference>
<dbReference type="GO" id="GO:0007165">
    <property type="term" value="P:signal transduction"/>
    <property type="evidence" value="ECO:0007669"/>
    <property type="project" value="InterPro"/>
</dbReference>
<evidence type="ECO:0000256" key="2">
    <source>
        <dbReference type="ARBA" id="ARBA00004132"/>
    </source>
</evidence>
<dbReference type="Gene3D" id="3.30.200.20">
    <property type="entry name" value="Phosphorylase Kinase, domain 1"/>
    <property type="match status" value="1"/>
</dbReference>
<dbReference type="InterPro" id="IPR055175">
    <property type="entry name" value="ACK/TNK-like_SAM"/>
</dbReference>
<dbReference type="GO" id="GO:0030136">
    <property type="term" value="C:clathrin-coated vesicle"/>
    <property type="evidence" value="ECO:0007669"/>
    <property type="project" value="UniProtKB-SubCell"/>
</dbReference>
<feature type="domain" description="Protein kinase" evidence="20">
    <location>
        <begin position="181"/>
        <end position="442"/>
    </location>
</feature>
<dbReference type="InterPro" id="IPR030220">
    <property type="entry name" value="Ack1_UBA_dom"/>
</dbReference>
<dbReference type="EMBL" id="VOFY01000012">
    <property type="protein sequence ID" value="KAA8587413.1"/>
    <property type="molecule type" value="Genomic_DNA"/>
</dbReference>
<dbReference type="Pfam" id="PF22931">
    <property type="entry name" value="SAM_TNK"/>
    <property type="match status" value="1"/>
</dbReference>
<evidence type="ECO:0000256" key="12">
    <source>
        <dbReference type="ARBA" id="ARBA00023137"/>
    </source>
</evidence>
<keyword evidence="3" id="KW-0728">SH3 domain</keyword>
<evidence type="ECO:0000259" key="20">
    <source>
        <dbReference type="PROSITE" id="PS50011"/>
    </source>
</evidence>
<dbReference type="FunFam" id="1.10.510.10:FF:000080">
    <property type="entry name" value="Putative activated CDC42 kinase 1"/>
    <property type="match status" value="1"/>
</dbReference>
<dbReference type="GO" id="GO:0042059">
    <property type="term" value="P:negative regulation of epidermal growth factor receptor signaling pathway"/>
    <property type="evidence" value="ECO:0007669"/>
    <property type="project" value="TreeGrafter"/>
</dbReference>
<dbReference type="CDD" id="cd14328">
    <property type="entry name" value="UBA_TNK1"/>
    <property type="match status" value="1"/>
</dbReference>
<dbReference type="InterPro" id="IPR021619">
    <property type="entry name" value="Mig-6"/>
</dbReference>
<feature type="region of interest" description="Disordered" evidence="19">
    <location>
        <begin position="1023"/>
        <end position="1054"/>
    </location>
</feature>
<proteinExistence type="inferred from homology"/>
<dbReference type="GO" id="GO:0045616">
    <property type="term" value="P:regulation of keratinocyte differentiation"/>
    <property type="evidence" value="ECO:0007669"/>
    <property type="project" value="TreeGrafter"/>
</dbReference>
<dbReference type="SMART" id="SM00219">
    <property type="entry name" value="TyrKc"/>
    <property type="match status" value="1"/>
</dbReference>
<evidence type="ECO:0000256" key="19">
    <source>
        <dbReference type="SAM" id="MobiDB-lite"/>
    </source>
</evidence>
<dbReference type="CDD" id="cd14274">
    <property type="entry name" value="UBA_ACK1"/>
    <property type="match status" value="1"/>
</dbReference>
<evidence type="ECO:0000256" key="3">
    <source>
        <dbReference type="ARBA" id="ARBA00022443"/>
    </source>
</evidence>
<comment type="cofactor">
    <cofactor evidence="1">
        <name>Mg(2+)</name>
        <dbReference type="ChEBI" id="CHEBI:18420"/>
    </cofactor>
</comment>
<dbReference type="AlphaFoldDB" id="A0A5J5D2S3"/>
<feature type="region of interest" description="Disordered" evidence="19">
    <location>
        <begin position="484"/>
        <end position="519"/>
    </location>
</feature>
<comment type="catalytic activity">
    <reaction evidence="14">
        <text>L-threonyl-[protein] + ATP = O-phospho-L-threonyl-[protein] + ADP + H(+)</text>
        <dbReference type="Rhea" id="RHEA:46608"/>
        <dbReference type="Rhea" id="RHEA-COMP:11060"/>
        <dbReference type="Rhea" id="RHEA-COMP:11605"/>
        <dbReference type="ChEBI" id="CHEBI:15378"/>
        <dbReference type="ChEBI" id="CHEBI:30013"/>
        <dbReference type="ChEBI" id="CHEBI:30616"/>
        <dbReference type="ChEBI" id="CHEBI:61977"/>
        <dbReference type="ChEBI" id="CHEBI:456216"/>
        <dbReference type="EC" id="2.7.11.1"/>
    </reaction>
</comment>
<feature type="compositionally biased region" description="Pro residues" evidence="19">
    <location>
        <begin position="817"/>
        <end position="827"/>
    </location>
</feature>
<keyword evidence="10 17" id="KW-0067">ATP-binding</keyword>
<evidence type="ECO:0000256" key="11">
    <source>
        <dbReference type="ARBA" id="ARBA00022842"/>
    </source>
</evidence>
<dbReference type="InterPro" id="IPR020635">
    <property type="entry name" value="Tyr_kinase_cat_dom"/>
</dbReference>
<sequence>MERKREGKGGQIGAAGEAHSGCFIFPVFFVGVLQKLGGSMQCEEGTEWLLELLMEVQLQQYLLRIRDDLNVTRLSHFDYVKNEDLEKIGMGRPGQRRLWEAVKRRKAMCKRKSWMSKVFSGKRPDGGDFPQQGQPASSFRKLSPTPPLGLGDGVLATQPDGVAPLDGQQQALTCLIPEKDLTLFEKLGDGSFGVVKRGEWLTPAGKVLNVAVKCLKTDVLSQPDALEDFICEVNAMHSLDHQNLIRLYGVVLTHPMKMVTELAPLGSLLERLRCVRLQGPVLIHTLCQYAVQVACGMAYLEQRRFIHRDLAARNILLASAHRVKIGDFGLMRALPNNHEHYVMQEHRKVPFAWCAPESLKTRTFSHATDTWMFGVTLWEMFTHGQEPWLGLNGSQILHKIDKEGERLPKPEDCPQDIYHVVLQCWAQKPDDRPTFVALREFLLETMPTDMCALQDFDEPDKLQIQLSDVITIIEGSLYLGNPMDPPDVLAVDPSGARPTQLPGRAKKEPPPRPPQPALLIKSKSGFSQQLLTHCSCPLCSLLAPLLKEPCYDSVNDDEDLTSAGLKRLSLRKTGSIKGLKLKPAAWVSACKQGGGRTSGSGHNHNSEVSLIDFGEEFPPPTPSPSPVVEIQIPLLAKLALEAENILDRTPSQSPSRSLPRPLHPTPVVDWDARPLPPPPAYDDVAQDEDDMEVSSINSSEQQHEEEQSDVHNPDQAPISGLKGENEALVSRGLDRSGLEDNLFLPSKPTQVLSTSFSQSAEIFQELQQECMRKLNVPTGSATRSSSPSQSSVMSSQNPQTHEGHQQSVFFSTEDRPQVPPRVPIPPRPIKRGDYTSARWSRDLSLSPTPTDTTEDVSGPNRPPQIPPRDLLSQPGSRTPSPMGLVVGSPQQRVYSVSPTTMQAPLSSCPSTHTFGSYLSTSPGKLMPPTHSFASDPKYAAPKVIQAQGKDTASKGPCILPIVRDGRKVSNTHYYLLPERPPYLDRYDRFFREAESLPVSGVEERHVRQVNTATVRPMVVSSQTLQGKGLVQPSEPKANFSSNNNSSLGAPRSGMKTSVSLPRVCSDGLTAAVVVTGSCIRTDGGANSADRLKMVQEAVHGVTIEECQAALQNHNWNVQKAVHYLKVEQLFCLGLRSRSECLKLLEMCDGNLEVASNQLLDNYGSTTKQRYCI</sequence>
<dbReference type="GO" id="GO:0004713">
    <property type="term" value="F:protein tyrosine kinase activity"/>
    <property type="evidence" value="ECO:0007669"/>
    <property type="project" value="UniProtKB-KW"/>
</dbReference>
<keyword evidence="9" id="KW-0418">Kinase</keyword>
<evidence type="ECO:0000256" key="4">
    <source>
        <dbReference type="ARBA" id="ARBA00022490"/>
    </source>
</evidence>
<comment type="similarity">
    <text evidence="15">Belongs to the protein kinase superfamily. Tyr protein kinase family.</text>
</comment>
<dbReference type="GO" id="GO:0005524">
    <property type="term" value="F:ATP binding"/>
    <property type="evidence" value="ECO:0007669"/>
    <property type="project" value="UniProtKB-UniRule"/>
</dbReference>
<feature type="compositionally biased region" description="Basic and acidic residues" evidence="19">
    <location>
        <begin position="701"/>
        <end position="712"/>
    </location>
</feature>
<organism evidence="22 23">
    <name type="scientific">Etheostoma spectabile</name>
    <name type="common">orangethroat darter</name>
    <dbReference type="NCBI Taxonomy" id="54343"/>
    <lineage>
        <taxon>Eukaryota</taxon>
        <taxon>Metazoa</taxon>
        <taxon>Chordata</taxon>
        <taxon>Craniata</taxon>
        <taxon>Vertebrata</taxon>
        <taxon>Euteleostomi</taxon>
        <taxon>Actinopterygii</taxon>
        <taxon>Neopterygii</taxon>
        <taxon>Teleostei</taxon>
        <taxon>Neoteleostei</taxon>
        <taxon>Acanthomorphata</taxon>
        <taxon>Eupercaria</taxon>
        <taxon>Perciformes</taxon>
        <taxon>Percoidei</taxon>
        <taxon>Percidae</taxon>
        <taxon>Etheostomatinae</taxon>
        <taxon>Etheostoma</taxon>
    </lineage>
</organism>
<dbReference type="PRINTS" id="PR00109">
    <property type="entry name" value="TYRKINASE"/>
</dbReference>
<feature type="region of interest" description="Disordered" evidence="19">
    <location>
        <begin position="777"/>
        <end position="886"/>
    </location>
</feature>
<feature type="non-terminal residue" evidence="22">
    <location>
        <position position="1172"/>
    </location>
</feature>
<keyword evidence="23" id="KW-1185">Reference proteome</keyword>
<dbReference type="Pfam" id="PF07714">
    <property type="entry name" value="PK_Tyr_Ser-Thr"/>
    <property type="match status" value="1"/>
</dbReference>
<dbReference type="Pfam" id="PF11555">
    <property type="entry name" value="Inhibitor_Mig-6"/>
    <property type="match status" value="1"/>
</dbReference>
<evidence type="ECO:0000256" key="7">
    <source>
        <dbReference type="ARBA" id="ARBA00022723"/>
    </source>
</evidence>
<dbReference type="InterPro" id="IPR049587">
    <property type="entry name" value="TNK-like_SAM"/>
</dbReference>
<evidence type="ECO:0000256" key="8">
    <source>
        <dbReference type="ARBA" id="ARBA00022741"/>
    </source>
</evidence>